<evidence type="ECO:0000313" key="4">
    <source>
        <dbReference type="Proteomes" id="UP000241444"/>
    </source>
</evidence>
<organism evidence="3 4">
    <name type="scientific">Phyllobacterium brassicacearum</name>
    <dbReference type="NCBI Taxonomy" id="314235"/>
    <lineage>
        <taxon>Bacteria</taxon>
        <taxon>Pseudomonadati</taxon>
        <taxon>Pseudomonadota</taxon>
        <taxon>Alphaproteobacteria</taxon>
        <taxon>Hyphomicrobiales</taxon>
        <taxon>Phyllobacteriaceae</taxon>
        <taxon>Phyllobacterium</taxon>
    </lineage>
</organism>
<proteinExistence type="predicted"/>
<gene>
    <name evidence="3" type="ORF">CU102_26355</name>
</gene>
<protein>
    <recommendedName>
        <fullName evidence="2">YncI copper-binding domain-containing protein</fullName>
    </recommendedName>
</protein>
<keyword evidence="4" id="KW-1185">Reference proteome</keyword>
<keyword evidence="1" id="KW-0732">Signal</keyword>
<dbReference type="RefSeq" id="WP_106714042.1">
    <property type="nucleotide sequence ID" value="NZ_PGGO01000033.1"/>
</dbReference>
<dbReference type="InterPro" id="IPR038507">
    <property type="entry name" value="YcnI-like_sf"/>
</dbReference>
<feature type="signal peptide" evidence="1">
    <location>
        <begin position="1"/>
        <end position="23"/>
    </location>
</feature>
<dbReference type="CDD" id="cd08545">
    <property type="entry name" value="YcnI_like"/>
    <property type="match status" value="1"/>
</dbReference>
<dbReference type="Proteomes" id="UP000241444">
    <property type="component" value="Unassembled WGS sequence"/>
</dbReference>
<accession>A0A2P7B6B6</accession>
<dbReference type="AlphaFoldDB" id="A0A2P7B6B6"/>
<evidence type="ECO:0000256" key="1">
    <source>
        <dbReference type="SAM" id="SignalP"/>
    </source>
</evidence>
<evidence type="ECO:0000259" key="2">
    <source>
        <dbReference type="Pfam" id="PF07987"/>
    </source>
</evidence>
<name>A0A2P7B6B6_9HYPH</name>
<dbReference type="EMBL" id="PGGO01000033">
    <property type="protein sequence ID" value="PSH62011.1"/>
    <property type="molecule type" value="Genomic_DNA"/>
</dbReference>
<dbReference type="OrthoDB" id="9796962at2"/>
<comment type="caution">
    <text evidence="3">The sequence shown here is derived from an EMBL/GenBank/DDBJ whole genome shotgun (WGS) entry which is preliminary data.</text>
</comment>
<feature type="chain" id="PRO_5015135781" description="YncI copper-binding domain-containing protein" evidence="1">
    <location>
        <begin position="24"/>
        <end position="175"/>
    </location>
</feature>
<evidence type="ECO:0000313" key="3">
    <source>
        <dbReference type="EMBL" id="PSH62011.1"/>
    </source>
</evidence>
<feature type="domain" description="YncI copper-binding" evidence="2">
    <location>
        <begin position="24"/>
        <end position="170"/>
    </location>
</feature>
<sequence>MLKLKLAFTGAALLMTGMTVALAHVSLENPEAQVGSTYKAVLRVPHGCDGEPTVKVRVHIPEGVIAIKPMPKAGWKLDKVTSKYEQSYDYYGKATDVGVTEVVWSNGNLADDEYDEFVFRAFLTPDLKVGKIVYFPVVQECSDGATERWIEIPAEGKNADDYEMPAPGTKIVPKK</sequence>
<dbReference type="InterPro" id="IPR012533">
    <property type="entry name" value="YcnI-copper_dom"/>
</dbReference>
<dbReference type="Pfam" id="PF07987">
    <property type="entry name" value="DUF1775"/>
    <property type="match status" value="1"/>
</dbReference>
<reference evidence="4" key="1">
    <citation type="submission" date="2017-11" db="EMBL/GenBank/DDBJ databases">
        <authorList>
            <person name="Kuznetsova I."/>
            <person name="Sazanova A."/>
            <person name="Chirak E."/>
            <person name="Safronova V."/>
            <person name="Willems A."/>
        </authorList>
    </citation>
    <scope>NUCLEOTIDE SEQUENCE [LARGE SCALE GENOMIC DNA]</scope>
    <source>
        <strain evidence="4">STM 196</strain>
    </source>
</reference>
<dbReference type="Gene3D" id="2.60.40.2230">
    <property type="entry name" value="Uncharacterised protein YcnI-like PF07987, DUF1775"/>
    <property type="match status" value="1"/>
</dbReference>